<feature type="compositionally biased region" description="Low complexity" evidence="1">
    <location>
        <begin position="176"/>
        <end position="198"/>
    </location>
</feature>
<name>A0A6C0I0G8_9ZZZZ</name>
<reference evidence="2" key="1">
    <citation type="journal article" date="2020" name="Nature">
        <title>Giant virus diversity and host interactions through global metagenomics.</title>
        <authorList>
            <person name="Schulz F."/>
            <person name="Roux S."/>
            <person name="Paez-Espino D."/>
            <person name="Jungbluth S."/>
            <person name="Walsh D.A."/>
            <person name="Denef V.J."/>
            <person name="McMahon K.D."/>
            <person name="Konstantinidis K.T."/>
            <person name="Eloe-Fadrosh E.A."/>
            <person name="Kyrpides N.C."/>
            <person name="Woyke T."/>
        </authorList>
    </citation>
    <scope>NUCLEOTIDE SEQUENCE</scope>
    <source>
        <strain evidence="2">GVMAG-M-3300023184-182</strain>
    </source>
</reference>
<evidence type="ECO:0000256" key="1">
    <source>
        <dbReference type="SAM" id="MobiDB-lite"/>
    </source>
</evidence>
<feature type="compositionally biased region" description="Basic residues" evidence="1">
    <location>
        <begin position="201"/>
        <end position="238"/>
    </location>
</feature>
<feature type="region of interest" description="Disordered" evidence="1">
    <location>
        <begin position="176"/>
        <end position="238"/>
    </location>
</feature>
<dbReference type="AlphaFoldDB" id="A0A6C0I0G8"/>
<protein>
    <submittedName>
        <fullName evidence="2">Uncharacterized protein</fullName>
    </submittedName>
</protein>
<proteinExistence type="predicted"/>
<organism evidence="2">
    <name type="scientific">viral metagenome</name>
    <dbReference type="NCBI Taxonomy" id="1070528"/>
    <lineage>
        <taxon>unclassified sequences</taxon>
        <taxon>metagenomes</taxon>
        <taxon>organismal metagenomes</taxon>
    </lineage>
</organism>
<accession>A0A6C0I0G8</accession>
<sequence>MDYFIIIVYRMSNYKEENEGGGNMFSAYDDVYLKRDYKTSKSAPYQGIIGIYYKFYKLKKYILINYPLKENRKKITELKPNDKIIFKTMEYEGEPHGTWTKIDQPIEVTFLELGTEDRQNFFKFNYSGNEIKIYLNGYKSYSYEPDTRSTQTDKNGIKNQYRGSLDDLYVNVVPSEPTSAAESPSETSTETLTDPSSTAGGRRRKYKKSQKKSKKMKAGKKSQKKSKKFTKKINKYRK</sequence>
<dbReference type="EMBL" id="MN740050">
    <property type="protein sequence ID" value="QHT85895.1"/>
    <property type="molecule type" value="Genomic_DNA"/>
</dbReference>
<evidence type="ECO:0000313" key="2">
    <source>
        <dbReference type="EMBL" id="QHT85895.1"/>
    </source>
</evidence>